<reference evidence="1" key="1">
    <citation type="submission" date="2014-11" db="EMBL/GenBank/DDBJ databases">
        <authorList>
            <person name="Amaro Gonzalez C."/>
        </authorList>
    </citation>
    <scope>NUCLEOTIDE SEQUENCE</scope>
</reference>
<proteinExistence type="predicted"/>
<accession>A0A0E9PJI1</accession>
<dbReference type="AlphaFoldDB" id="A0A0E9PJI1"/>
<sequence length="36" mass="4268">MLFCVFTYFSRLICHHKGSSPTIDNSPRRTFNFICQ</sequence>
<dbReference type="EMBL" id="GBXM01103816">
    <property type="protein sequence ID" value="JAH04761.1"/>
    <property type="molecule type" value="Transcribed_RNA"/>
</dbReference>
<protein>
    <submittedName>
        <fullName evidence="1">Uncharacterized protein</fullName>
    </submittedName>
</protein>
<evidence type="ECO:0000313" key="1">
    <source>
        <dbReference type="EMBL" id="JAH04761.1"/>
    </source>
</evidence>
<organism evidence="1">
    <name type="scientific">Anguilla anguilla</name>
    <name type="common">European freshwater eel</name>
    <name type="synonym">Muraena anguilla</name>
    <dbReference type="NCBI Taxonomy" id="7936"/>
    <lineage>
        <taxon>Eukaryota</taxon>
        <taxon>Metazoa</taxon>
        <taxon>Chordata</taxon>
        <taxon>Craniata</taxon>
        <taxon>Vertebrata</taxon>
        <taxon>Euteleostomi</taxon>
        <taxon>Actinopterygii</taxon>
        <taxon>Neopterygii</taxon>
        <taxon>Teleostei</taxon>
        <taxon>Anguilliformes</taxon>
        <taxon>Anguillidae</taxon>
        <taxon>Anguilla</taxon>
    </lineage>
</organism>
<reference evidence="1" key="2">
    <citation type="journal article" date="2015" name="Fish Shellfish Immunol.">
        <title>Early steps in the European eel (Anguilla anguilla)-Vibrio vulnificus interaction in the gills: Role of the RtxA13 toxin.</title>
        <authorList>
            <person name="Callol A."/>
            <person name="Pajuelo D."/>
            <person name="Ebbesson L."/>
            <person name="Teles M."/>
            <person name="MacKenzie S."/>
            <person name="Amaro C."/>
        </authorList>
    </citation>
    <scope>NUCLEOTIDE SEQUENCE</scope>
</reference>
<name>A0A0E9PJI1_ANGAN</name>